<feature type="compositionally biased region" description="Basic and acidic residues" evidence="2">
    <location>
        <begin position="46"/>
        <end position="55"/>
    </location>
</feature>
<gene>
    <name evidence="3" type="ORF">K435DRAFT_861432</name>
</gene>
<organism evidence="3 4">
    <name type="scientific">Dendrothele bispora (strain CBS 962.96)</name>
    <dbReference type="NCBI Taxonomy" id="1314807"/>
    <lineage>
        <taxon>Eukaryota</taxon>
        <taxon>Fungi</taxon>
        <taxon>Dikarya</taxon>
        <taxon>Basidiomycota</taxon>
        <taxon>Agaricomycotina</taxon>
        <taxon>Agaricomycetes</taxon>
        <taxon>Agaricomycetidae</taxon>
        <taxon>Agaricales</taxon>
        <taxon>Agaricales incertae sedis</taxon>
        <taxon>Dendrothele</taxon>
    </lineage>
</organism>
<evidence type="ECO:0000313" key="4">
    <source>
        <dbReference type="Proteomes" id="UP000297245"/>
    </source>
</evidence>
<proteinExistence type="predicted"/>
<sequence>MPKASKKSGKTSTGPASSETKKTAKPQKKTSKSKPQPKPPRSFQKFVKDAQEQQRKHGKSENTSTNYQSAIVRTRKWLAAFVANAGDAGQLFEESREFVDLLGDHDEDEEVEEETPSKYRTMPEDFATCLDGCPTATTPLAITLFMYTKCFEEGKGDSTAWHIFAGWKYHFDQMCEGKYRGQWKEDRESGEWVGNPTSSALVSDMLTACKNKDGEAERKHSRAMTVEDMVTLFFWSWNICPDDAPVTTIEERMLKTEHLFFRAFTSTAFTLWTRNCETSTLKAKDIDWSPEPRPNAPPGDPPAITVGLRERKGWQRKQNKGETQLNGHLYHIPYQPKIPAIDMKTRLEAWKGHYETHLLRRPLEPEDYIFPSISTNRKSDHVHFSMPIPAESTKKKVNEFAASAGLSGAGRYTTHCFRRGGAQYRFMYAPIGQRWTLAMVRWWGGWSPKERHDTLVRYLLDELHTYEQDHSDALFPVNLAKGFSYLGEAAEEAPLKTSEARMLFSNLKTWITQPRTDASLSVNYRQQVAFNLNHNVTDVGSLFQS</sequence>
<evidence type="ECO:0000313" key="3">
    <source>
        <dbReference type="EMBL" id="THU93512.1"/>
    </source>
</evidence>
<evidence type="ECO:0000256" key="1">
    <source>
        <dbReference type="ARBA" id="ARBA00023172"/>
    </source>
</evidence>
<dbReference type="InterPro" id="IPR011010">
    <property type="entry name" value="DNA_brk_join_enz"/>
</dbReference>
<dbReference type="GO" id="GO:0003677">
    <property type="term" value="F:DNA binding"/>
    <property type="evidence" value="ECO:0007669"/>
    <property type="project" value="InterPro"/>
</dbReference>
<dbReference type="Gene3D" id="1.10.443.10">
    <property type="entry name" value="Intergrase catalytic core"/>
    <property type="match status" value="1"/>
</dbReference>
<feature type="compositionally biased region" description="Pro residues" evidence="2">
    <location>
        <begin position="291"/>
        <end position="301"/>
    </location>
</feature>
<dbReference type="Proteomes" id="UP000297245">
    <property type="component" value="Unassembled WGS sequence"/>
</dbReference>
<dbReference type="GO" id="GO:0015074">
    <property type="term" value="P:DNA integration"/>
    <property type="evidence" value="ECO:0007669"/>
    <property type="project" value="InterPro"/>
</dbReference>
<keyword evidence="4" id="KW-1185">Reference proteome</keyword>
<feature type="compositionally biased region" description="Basic residues" evidence="2">
    <location>
        <begin position="23"/>
        <end position="32"/>
    </location>
</feature>
<dbReference type="AlphaFoldDB" id="A0A4S8LVB0"/>
<feature type="region of interest" description="Disordered" evidence="2">
    <location>
        <begin position="1"/>
        <end position="67"/>
    </location>
</feature>
<keyword evidence="1" id="KW-0233">DNA recombination</keyword>
<feature type="region of interest" description="Disordered" evidence="2">
    <location>
        <begin position="285"/>
        <end position="305"/>
    </location>
</feature>
<accession>A0A4S8LVB0</accession>
<protein>
    <recommendedName>
        <fullName evidence="5">DNA breaking-rejoining enzyme</fullName>
    </recommendedName>
</protein>
<dbReference type="EMBL" id="ML179247">
    <property type="protein sequence ID" value="THU93512.1"/>
    <property type="molecule type" value="Genomic_DNA"/>
</dbReference>
<dbReference type="OrthoDB" id="164951at2759"/>
<dbReference type="InterPro" id="IPR013762">
    <property type="entry name" value="Integrase-like_cat_sf"/>
</dbReference>
<dbReference type="GO" id="GO:0006310">
    <property type="term" value="P:DNA recombination"/>
    <property type="evidence" value="ECO:0007669"/>
    <property type="project" value="UniProtKB-KW"/>
</dbReference>
<name>A0A4S8LVB0_DENBC</name>
<reference evidence="3 4" key="1">
    <citation type="journal article" date="2019" name="Nat. Ecol. Evol.">
        <title>Megaphylogeny resolves global patterns of mushroom evolution.</title>
        <authorList>
            <person name="Varga T."/>
            <person name="Krizsan K."/>
            <person name="Foldi C."/>
            <person name="Dima B."/>
            <person name="Sanchez-Garcia M."/>
            <person name="Sanchez-Ramirez S."/>
            <person name="Szollosi G.J."/>
            <person name="Szarkandi J.G."/>
            <person name="Papp V."/>
            <person name="Albert L."/>
            <person name="Andreopoulos W."/>
            <person name="Angelini C."/>
            <person name="Antonin V."/>
            <person name="Barry K.W."/>
            <person name="Bougher N.L."/>
            <person name="Buchanan P."/>
            <person name="Buyck B."/>
            <person name="Bense V."/>
            <person name="Catcheside P."/>
            <person name="Chovatia M."/>
            <person name="Cooper J."/>
            <person name="Damon W."/>
            <person name="Desjardin D."/>
            <person name="Finy P."/>
            <person name="Geml J."/>
            <person name="Haridas S."/>
            <person name="Hughes K."/>
            <person name="Justo A."/>
            <person name="Karasinski D."/>
            <person name="Kautmanova I."/>
            <person name="Kiss B."/>
            <person name="Kocsube S."/>
            <person name="Kotiranta H."/>
            <person name="LaButti K.M."/>
            <person name="Lechner B.E."/>
            <person name="Liimatainen K."/>
            <person name="Lipzen A."/>
            <person name="Lukacs Z."/>
            <person name="Mihaltcheva S."/>
            <person name="Morgado L.N."/>
            <person name="Niskanen T."/>
            <person name="Noordeloos M.E."/>
            <person name="Ohm R.A."/>
            <person name="Ortiz-Santana B."/>
            <person name="Ovrebo C."/>
            <person name="Racz N."/>
            <person name="Riley R."/>
            <person name="Savchenko A."/>
            <person name="Shiryaev A."/>
            <person name="Soop K."/>
            <person name="Spirin V."/>
            <person name="Szebenyi C."/>
            <person name="Tomsovsky M."/>
            <person name="Tulloss R.E."/>
            <person name="Uehling J."/>
            <person name="Grigoriev I.V."/>
            <person name="Vagvolgyi C."/>
            <person name="Papp T."/>
            <person name="Martin F.M."/>
            <person name="Miettinen O."/>
            <person name="Hibbett D.S."/>
            <person name="Nagy L.G."/>
        </authorList>
    </citation>
    <scope>NUCLEOTIDE SEQUENCE [LARGE SCALE GENOMIC DNA]</scope>
    <source>
        <strain evidence="3 4">CBS 962.96</strain>
    </source>
</reference>
<evidence type="ECO:0008006" key="5">
    <source>
        <dbReference type="Google" id="ProtNLM"/>
    </source>
</evidence>
<dbReference type="SUPFAM" id="SSF56349">
    <property type="entry name" value="DNA breaking-rejoining enzymes"/>
    <property type="match status" value="1"/>
</dbReference>
<evidence type="ECO:0000256" key="2">
    <source>
        <dbReference type="SAM" id="MobiDB-lite"/>
    </source>
</evidence>